<name>A0A5S4YTB4_9BRAD</name>
<dbReference type="Proteomes" id="UP000324797">
    <property type="component" value="Unassembled WGS sequence"/>
</dbReference>
<protein>
    <submittedName>
        <fullName evidence="1">Uncharacterized protein</fullName>
    </submittedName>
</protein>
<dbReference type="AlphaFoldDB" id="A0A5S4YTB4"/>
<reference evidence="1 2" key="1">
    <citation type="submission" date="2019-08" db="EMBL/GenBank/DDBJ databases">
        <title>Bradyrhizobium hipponensis sp. nov., a rhizobium isolated from a Lupinus angustifolius root nodule in Tunisia.</title>
        <authorList>
            <person name="Off K."/>
            <person name="Rejili M."/>
            <person name="Mars M."/>
            <person name="Brachmann A."/>
            <person name="Marin M."/>
        </authorList>
    </citation>
    <scope>NUCLEOTIDE SEQUENCE [LARGE SCALE GENOMIC DNA]</scope>
    <source>
        <strain evidence="2">aSej3</strain>
    </source>
</reference>
<keyword evidence="2" id="KW-1185">Reference proteome</keyword>
<gene>
    <name evidence="1" type="ORF">FXV83_06555</name>
</gene>
<comment type="caution">
    <text evidence="1">The sequence shown here is derived from an EMBL/GenBank/DDBJ whole genome shotgun (WGS) entry which is preliminary data.</text>
</comment>
<dbReference type="EMBL" id="VSTH01000019">
    <property type="protein sequence ID" value="TYO67273.1"/>
    <property type="molecule type" value="Genomic_DNA"/>
</dbReference>
<sequence>MPVWLEVLLNLAGYAGFVALASSGASCRHAGPDDQIYRDER</sequence>
<proteinExistence type="predicted"/>
<accession>A0A5S4YTB4</accession>
<organism evidence="1 2">
    <name type="scientific">Bradyrhizobium hipponense</name>
    <dbReference type="NCBI Taxonomy" id="2605638"/>
    <lineage>
        <taxon>Bacteria</taxon>
        <taxon>Pseudomonadati</taxon>
        <taxon>Pseudomonadota</taxon>
        <taxon>Alphaproteobacteria</taxon>
        <taxon>Hyphomicrobiales</taxon>
        <taxon>Nitrobacteraceae</taxon>
        <taxon>Bradyrhizobium</taxon>
    </lineage>
</organism>
<dbReference type="RefSeq" id="WP_148738390.1">
    <property type="nucleotide sequence ID" value="NZ_VSTH01000019.1"/>
</dbReference>
<evidence type="ECO:0000313" key="1">
    <source>
        <dbReference type="EMBL" id="TYO67273.1"/>
    </source>
</evidence>
<evidence type="ECO:0000313" key="2">
    <source>
        <dbReference type="Proteomes" id="UP000324797"/>
    </source>
</evidence>